<dbReference type="EMBL" id="JBAMMX010000028">
    <property type="protein sequence ID" value="KAK6911378.1"/>
    <property type="molecule type" value="Genomic_DNA"/>
</dbReference>
<organism evidence="2 3">
    <name type="scientific">Dillenia turbinata</name>
    <dbReference type="NCBI Taxonomy" id="194707"/>
    <lineage>
        <taxon>Eukaryota</taxon>
        <taxon>Viridiplantae</taxon>
        <taxon>Streptophyta</taxon>
        <taxon>Embryophyta</taxon>
        <taxon>Tracheophyta</taxon>
        <taxon>Spermatophyta</taxon>
        <taxon>Magnoliopsida</taxon>
        <taxon>eudicotyledons</taxon>
        <taxon>Gunneridae</taxon>
        <taxon>Pentapetalae</taxon>
        <taxon>Dilleniales</taxon>
        <taxon>Dilleniaceae</taxon>
        <taxon>Dillenia</taxon>
    </lineage>
</organism>
<evidence type="ECO:0000256" key="1">
    <source>
        <dbReference type="ARBA" id="ARBA00006974"/>
    </source>
</evidence>
<dbReference type="InterPro" id="IPR003676">
    <property type="entry name" value="SAUR_fam"/>
</dbReference>
<proteinExistence type="inferred from homology"/>
<dbReference type="AlphaFoldDB" id="A0AAN8U723"/>
<keyword evidence="3" id="KW-1185">Reference proteome</keyword>
<dbReference type="Pfam" id="PF02519">
    <property type="entry name" value="Auxin_inducible"/>
    <property type="match status" value="1"/>
</dbReference>
<reference evidence="2 3" key="1">
    <citation type="submission" date="2023-12" db="EMBL/GenBank/DDBJ databases">
        <title>A high-quality genome assembly for Dillenia turbinata (Dilleniales).</title>
        <authorList>
            <person name="Chanderbali A."/>
        </authorList>
    </citation>
    <scope>NUCLEOTIDE SEQUENCE [LARGE SCALE GENOMIC DNA]</scope>
    <source>
        <strain evidence="2">LSX21</strain>
        <tissue evidence="2">Leaf</tissue>
    </source>
</reference>
<comment type="caution">
    <text evidence="2">The sequence shown here is derived from an EMBL/GenBank/DDBJ whole genome shotgun (WGS) entry which is preliminary data.</text>
</comment>
<name>A0AAN8U723_9MAGN</name>
<dbReference type="GO" id="GO:0009733">
    <property type="term" value="P:response to auxin"/>
    <property type="evidence" value="ECO:0007669"/>
    <property type="project" value="InterPro"/>
</dbReference>
<gene>
    <name evidence="2" type="ORF">RJ641_023471</name>
</gene>
<dbReference type="PANTHER" id="PTHR31929">
    <property type="entry name" value="SAUR-LIKE AUXIN-RESPONSIVE PROTEIN FAMILY-RELATED"/>
    <property type="match status" value="1"/>
</dbReference>
<evidence type="ECO:0000313" key="2">
    <source>
        <dbReference type="EMBL" id="KAK6911378.1"/>
    </source>
</evidence>
<accession>A0AAN8U723</accession>
<comment type="similarity">
    <text evidence="1">Belongs to the ARG7 family.</text>
</comment>
<dbReference type="Proteomes" id="UP001370490">
    <property type="component" value="Unassembled WGS sequence"/>
</dbReference>
<evidence type="ECO:0000313" key="3">
    <source>
        <dbReference type="Proteomes" id="UP001370490"/>
    </source>
</evidence>
<protein>
    <submittedName>
        <fullName evidence="2">Small auxin-up RNA</fullName>
    </submittedName>
</protein>
<sequence length="118" mass="13715">MQRSREPESKSREKYLFKMGVQMGINRAKRVLQRTLSPKNGMFSATNDVPKGHLAVYIGEIHKKRFVIPISYLSHPLFQDLLQWREEEFGFDHPMGGLTIPCSEEYFISLTSTNRPKN</sequence>